<dbReference type="PANTHER" id="PTHR45880">
    <property type="entry name" value="RNA-BINDING MOTIF PROTEIN, X-LINKED 2"/>
    <property type="match status" value="1"/>
</dbReference>
<evidence type="ECO:0000259" key="3">
    <source>
        <dbReference type="PROSITE" id="PS50102"/>
    </source>
</evidence>
<dbReference type="EMBL" id="JABWDY010028207">
    <property type="protein sequence ID" value="KAF5187289.1"/>
    <property type="molecule type" value="Genomic_DNA"/>
</dbReference>
<dbReference type="GO" id="GO:0000398">
    <property type="term" value="P:mRNA splicing, via spliceosome"/>
    <property type="evidence" value="ECO:0007669"/>
    <property type="project" value="TreeGrafter"/>
</dbReference>
<dbReference type="SUPFAM" id="SSF54928">
    <property type="entry name" value="RNA-binding domain, RBD"/>
    <property type="match status" value="1"/>
</dbReference>
<evidence type="ECO:0000256" key="2">
    <source>
        <dbReference type="PROSITE-ProRule" id="PRU00176"/>
    </source>
</evidence>
<dbReference type="Pfam" id="PF00076">
    <property type="entry name" value="RRM_1"/>
    <property type="match status" value="1"/>
</dbReference>
<name>A0A7J6VQC9_THATH</name>
<dbReference type="OrthoDB" id="272703at2759"/>
<dbReference type="InterPro" id="IPR051847">
    <property type="entry name" value="RNA_proc/Spliceosome_comp"/>
</dbReference>
<evidence type="ECO:0000256" key="1">
    <source>
        <dbReference type="ARBA" id="ARBA00022884"/>
    </source>
</evidence>
<dbReference type="InterPro" id="IPR035979">
    <property type="entry name" value="RBD_domain_sf"/>
</dbReference>
<dbReference type="InterPro" id="IPR012677">
    <property type="entry name" value="Nucleotide-bd_a/b_plait_sf"/>
</dbReference>
<dbReference type="InterPro" id="IPR000504">
    <property type="entry name" value="RRM_dom"/>
</dbReference>
<dbReference type="Proteomes" id="UP000554482">
    <property type="component" value="Unassembled WGS sequence"/>
</dbReference>
<dbReference type="SMART" id="SM00360">
    <property type="entry name" value="RRM"/>
    <property type="match status" value="1"/>
</dbReference>
<sequence>MALIRQQFSLPMFNLSQISKTSVLETLFGRRSTPNSPTKTSSFISFSPHFTALPIIRCQSSSITTSIEEEQSHSTRIFVKGLPLSIAEGFLIKTFSRFGKVCKAKIIMDKKSIHSLGFGYIWFVNEDSAQSAVEEMDGKFFCGRFIAVTIAEPESRTSHKRITPYKF</sequence>
<proteinExistence type="predicted"/>
<protein>
    <submittedName>
        <fullName evidence="4">RNA-binding (RRM/RBD/RNP motifs) family protein</fullName>
    </submittedName>
</protein>
<dbReference type="GO" id="GO:0071013">
    <property type="term" value="C:catalytic step 2 spliceosome"/>
    <property type="evidence" value="ECO:0007669"/>
    <property type="project" value="TreeGrafter"/>
</dbReference>
<accession>A0A7J6VQC9</accession>
<reference evidence="4 5" key="1">
    <citation type="submission" date="2020-06" db="EMBL/GenBank/DDBJ databases">
        <title>Transcriptomic and genomic resources for Thalictrum thalictroides and T. hernandezii: Facilitating candidate gene discovery in an emerging model plant lineage.</title>
        <authorList>
            <person name="Arias T."/>
            <person name="Riano-Pachon D.M."/>
            <person name="Di Stilio V.S."/>
        </authorList>
    </citation>
    <scope>NUCLEOTIDE SEQUENCE [LARGE SCALE GENOMIC DNA]</scope>
    <source>
        <strain evidence="5">cv. WT478/WT964</strain>
        <tissue evidence="4">Leaves</tissue>
    </source>
</reference>
<dbReference type="Gene3D" id="3.30.70.330">
    <property type="match status" value="1"/>
</dbReference>
<comment type="caution">
    <text evidence="4">The sequence shown here is derived from an EMBL/GenBank/DDBJ whole genome shotgun (WGS) entry which is preliminary data.</text>
</comment>
<gene>
    <name evidence="4" type="ORF">FRX31_023129</name>
</gene>
<evidence type="ECO:0000313" key="4">
    <source>
        <dbReference type="EMBL" id="KAF5187289.1"/>
    </source>
</evidence>
<dbReference type="AlphaFoldDB" id="A0A7J6VQC9"/>
<organism evidence="4 5">
    <name type="scientific">Thalictrum thalictroides</name>
    <name type="common">Rue-anemone</name>
    <name type="synonym">Anemone thalictroides</name>
    <dbReference type="NCBI Taxonomy" id="46969"/>
    <lineage>
        <taxon>Eukaryota</taxon>
        <taxon>Viridiplantae</taxon>
        <taxon>Streptophyta</taxon>
        <taxon>Embryophyta</taxon>
        <taxon>Tracheophyta</taxon>
        <taxon>Spermatophyta</taxon>
        <taxon>Magnoliopsida</taxon>
        <taxon>Ranunculales</taxon>
        <taxon>Ranunculaceae</taxon>
        <taxon>Thalictroideae</taxon>
        <taxon>Thalictrum</taxon>
    </lineage>
</organism>
<dbReference type="GO" id="GO:0005686">
    <property type="term" value="C:U2 snRNP"/>
    <property type="evidence" value="ECO:0007669"/>
    <property type="project" value="TreeGrafter"/>
</dbReference>
<keyword evidence="1 2" id="KW-0694">RNA-binding</keyword>
<evidence type="ECO:0000313" key="5">
    <source>
        <dbReference type="Proteomes" id="UP000554482"/>
    </source>
</evidence>
<dbReference type="PANTHER" id="PTHR45880:SF2">
    <property type="entry name" value="GLYCINE-RICH RNA-BINDING PROTEIN 4, MITOCHONDRIAL ISOFORM X1"/>
    <property type="match status" value="1"/>
</dbReference>
<dbReference type="GO" id="GO:0071011">
    <property type="term" value="C:precatalytic spliceosome"/>
    <property type="evidence" value="ECO:0007669"/>
    <property type="project" value="TreeGrafter"/>
</dbReference>
<keyword evidence="5" id="KW-1185">Reference proteome</keyword>
<feature type="domain" description="RRM" evidence="3">
    <location>
        <begin position="75"/>
        <end position="153"/>
    </location>
</feature>
<dbReference type="GO" id="GO:0003723">
    <property type="term" value="F:RNA binding"/>
    <property type="evidence" value="ECO:0007669"/>
    <property type="project" value="UniProtKB-UniRule"/>
</dbReference>
<dbReference type="PROSITE" id="PS50102">
    <property type="entry name" value="RRM"/>
    <property type="match status" value="1"/>
</dbReference>